<keyword evidence="11 16" id="KW-0573">Peptidoglycan synthesis</keyword>
<comment type="similarity">
    <text evidence="16">Belongs to the MurB family.</text>
</comment>
<dbReference type="InterPro" id="IPR016167">
    <property type="entry name" value="FAD-bd_PCMH_sub1"/>
</dbReference>
<comment type="pathway">
    <text evidence="4 16">Cell wall biogenesis; peptidoglycan biosynthesis.</text>
</comment>
<keyword evidence="12 16" id="KW-0560">Oxidoreductase</keyword>
<comment type="function">
    <text evidence="2 16">Cell wall formation.</text>
</comment>
<dbReference type="InterPro" id="IPR016166">
    <property type="entry name" value="FAD-bd_PCMH"/>
</dbReference>
<proteinExistence type="inferred from homology"/>
<evidence type="ECO:0000256" key="11">
    <source>
        <dbReference type="ARBA" id="ARBA00022984"/>
    </source>
</evidence>
<dbReference type="PROSITE" id="PS51387">
    <property type="entry name" value="FAD_PCMH"/>
    <property type="match status" value="1"/>
</dbReference>
<accession>A0A7G9FPQ2</accession>
<dbReference type="InterPro" id="IPR011601">
    <property type="entry name" value="MurB_C"/>
</dbReference>
<dbReference type="GO" id="GO:0051301">
    <property type="term" value="P:cell division"/>
    <property type="evidence" value="ECO:0007669"/>
    <property type="project" value="UniProtKB-KW"/>
</dbReference>
<keyword evidence="14 16" id="KW-0961">Cell wall biogenesis/degradation</keyword>
<evidence type="ECO:0000256" key="10">
    <source>
        <dbReference type="ARBA" id="ARBA00022960"/>
    </source>
</evidence>
<dbReference type="UniPathway" id="UPA00219"/>
<reference evidence="18 19" key="1">
    <citation type="submission" date="2020-08" db="EMBL/GenBank/DDBJ databases">
        <authorList>
            <person name="Liu C."/>
            <person name="Sun Q."/>
        </authorList>
    </citation>
    <scope>NUCLEOTIDE SEQUENCE [LARGE SCALE GENOMIC DNA]</scope>
    <source>
        <strain evidence="18 19">NSJ-4</strain>
    </source>
</reference>
<keyword evidence="8 16" id="KW-0274">FAD</keyword>
<gene>
    <name evidence="16 18" type="primary">murB</name>
    <name evidence="18" type="ORF">H9Q76_04420</name>
</gene>
<name>A0A7G9FPQ2_9FIRM</name>
<dbReference type="GO" id="GO:0071555">
    <property type="term" value="P:cell wall organization"/>
    <property type="evidence" value="ECO:0007669"/>
    <property type="project" value="UniProtKB-KW"/>
</dbReference>
<dbReference type="GO" id="GO:0071949">
    <property type="term" value="F:FAD binding"/>
    <property type="evidence" value="ECO:0007669"/>
    <property type="project" value="InterPro"/>
</dbReference>
<evidence type="ECO:0000256" key="13">
    <source>
        <dbReference type="ARBA" id="ARBA00023306"/>
    </source>
</evidence>
<evidence type="ECO:0000256" key="9">
    <source>
        <dbReference type="ARBA" id="ARBA00022857"/>
    </source>
</evidence>
<protein>
    <recommendedName>
        <fullName evidence="16">UDP-N-acetylenolpyruvoylglucosamine reductase</fullName>
        <ecNumber evidence="16">1.3.1.98</ecNumber>
    </recommendedName>
    <alternativeName>
        <fullName evidence="16">UDP-N-acetylmuramate dehydrogenase</fullName>
    </alternativeName>
</protein>
<dbReference type="Gene3D" id="3.90.78.10">
    <property type="entry name" value="UDP-N-acetylenolpyruvoylglucosamine reductase, C-terminal domain"/>
    <property type="match status" value="1"/>
</dbReference>
<dbReference type="PANTHER" id="PTHR21071">
    <property type="entry name" value="UDP-N-ACETYLENOLPYRUVOYLGLUCOSAMINE REDUCTASE"/>
    <property type="match status" value="1"/>
</dbReference>
<evidence type="ECO:0000256" key="12">
    <source>
        <dbReference type="ARBA" id="ARBA00023002"/>
    </source>
</evidence>
<dbReference type="AlphaFoldDB" id="A0A7G9FPQ2"/>
<evidence type="ECO:0000256" key="1">
    <source>
        <dbReference type="ARBA" id="ARBA00001974"/>
    </source>
</evidence>
<comment type="cofactor">
    <cofactor evidence="1 16">
        <name>FAD</name>
        <dbReference type="ChEBI" id="CHEBI:57692"/>
    </cofactor>
</comment>
<evidence type="ECO:0000313" key="19">
    <source>
        <dbReference type="Proteomes" id="UP000515819"/>
    </source>
</evidence>
<evidence type="ECO:0000256" key="7">
    <source>
        <dbReference type="ARBA" id="ARBA00022630"/>
    </source>
</evidence>
<dbReference type="Pfam" id="PF02873">
    <property type="entry name" value="MurB_C"/>
    <property type="match status" value="1"/>
</dbReference>
<dbReference type="NCBIfam" id="TIGR00179">
    <property type="entry name" value="murB"/>
    <property type="match status" value="1"/>
</dbReference>
<dbReference type="InterPro" id="IPR036635">
    <property type="entry name" value="MurB_C_sf"/>
</dbReference>
<comment type="catalytic activity">
    <reaction evidence="15 16">
        <text>UDP-N-acetyl-alpha-D-muramate + NADP(+) = UDP-N-acetyl-3-O-(1-carboxyvinyl)-alpha-D-glucosamine + NADPH + H(+)</text>
        <dbReference type="Rhea" id="RHEA:12248"/>
        <dbReference type="ChEBI" id="CHEBI:15378"/>
        <dbReference type="ChEBI" id="CHEBI:57783"/>
        <dbReference type="ChEBI" id="CHEBI:58349"/>
        <dbReference type="ChEBI" id="CHEBI:68483"/>
        <dbReference type="ChEBI" id="CHEBI:70757"/>
        <dbReference type="EC" id="1.3.1.98"/>
    </reaction>
</comment>
<dbReference type="Proteomes" id="UP000515819">
    <property type="component" value="Chromosome"/>
</dbReference>
<comment type="subcellular location">
    <subcellularLocation>
        <location evidence="3 16">Cytoplasm</location>
    </subcellularLocation>
</comment>
<evidence type="ECO:0000256" key="4">
    <source>
        <dbReference type="ARBA" id="ARBA00004752"/>
    </source>
</evidence>
<keyword evidence="10 16" id="KW-0133">Cell shape</keyword>
<evidence type="ECO:0000256" key="16">
    <source>
        <dbReference type="HAMAP-Rule" id="MF_00037"/>
    </source>
</evidence>
<evidence type="ECO:0000256" key="8">
    <source>
        <dbReference type="ARBA" id="ARBA00022827"/>
    </source>
</evidence>
<dbReference type="GO" id="GO:0005829">
    <property type="term" value="C:cytosol"/>
    <property type="evidence" value="ECO:0007669"/>
    <property type="project" value="TreeGrafter"/>
</dbReference>
<keyword evidence="9 16" id="KW-0521">NADP</keyword>
<dbReference type="Gene3D" id="3.30.465.10">
    <property type="match status" value="1"/>
</dbReference>
<dbReference type="GO" id="GO:0008762">
    <property type="term" value="F:UDP-N-acetylmuramate dehydrogenase activity"/>
    <property type="evidence" value="ECO:0007669"/>
    <property type="project" value="UniProtKB-UniRule"/>
</dbReference>
<dbReference type="PANTHER" id="PTHR21071:SF4">
    <property type="entry name" value="UDP-N-ACETYLENOLPYRUVOYLGLUCOSAMINE REDUCTASE"/>
    <property type="match status" value="1"/>
</dbReference>
<dbReference type="EMBL" id="CP060632">
    <property type="protein sequence ID" value="QNM00534.1"/>
    <property type="molecule type" value="Genomic_DNA"/>
</dbReference>
<dbReference type="InterPro" id="IPR006094">
    <property type="entry name" value="Oxid_FAD_bind_N"/>
</dbReference>
<evidence type="ECO:0000256" key="5">
    <source>
        <dbReference type="ARBA" id="ARBA00022490"/>
    </source>
</evidence>
<feature type="domain" description="FAD-binding PCMH-type" evidence="17">
    <location>
        <begin position="23"/>
        <end position="188"/>
    </location>
</feature>
<organism evidence="18 19">
    <name type="scientific">Wujia chipingensis</name>
    <dbReference type="NCBI Taxonomy" id="2763670"/>
    <lineage>
        <taxon>Bacteria</taxon>
        <taxon>Bacillati</taxon>
        <taxon>Bacillota</taxon>
        <taxon>Clostridia</taxon>
        <taxon>Lachnospirales</taxon>
        <taxon>Lachnospiraceae</taxon>
        <taxon>Wujia</taxon>
    </lineage>
</organism>
<keyword evidence="6 16" id="KW-0132">Cell division</keyword>
<feature type="active site" evidence="16">
    <location>
        <position position="168"/>
    </location>
</feature>
<dbReference type="GO" id="GO:0009252">
    <property type="term" value="P:peptidoglycan biosynthetic process"/>
    <property type="evidence" value="ECO:0007669"/>
    <property type="project" value="UniProtKB-UniRule"/>
</dbReference>
<dbReference type="GO" id="GO:0008360">
    <property type="term" value="P:regulation of cell shape"/>
    <property type="evidence" value="ECO:0007669"/>
    <property type="project" value="UniProtKB-KW"/>
</dbReference>
<dbReference type="InterPro" id="IPR016169">
    <property type="entry name" value="FAD-bd_PCMH_sub2"/>
</dbReference>
<keyword evidence="5 16" id="KW-0963">Cytoplasm</keyword>
<dbReference type="HAMAP" id="MF_00037">
    <property type="entry name" value="MurB"/>
    <property type="match status" value="1"/>
</dbReference>
<dbReference type="Pfam" id="PF01565">
    <property type="entry name" value="FAD_binding_4"/>
    <property type="match status" value="1"/>
</dbReference>
<keyword evidence="19" id="KW-1185">Reference proteome</keyword>
<sequence length="292" mass="31628">MSLKIEEIKILEQEPMCKHTTFRIGGAAKYFAMPKNTAEIQTLIAYCKEHKLDYCVLGNGSNVLFTDAGYDGLIIQIGSAMSEIRVDGTSVYAQAGAILARVANLAYEAGLTGMEFAAGIPGSIGGAIVMNAGAYGGEMKDIVSYVEVLSMDGTLRSYACDEMEFAYRHSIIDADKIVVGVGLTLEHGDKTAILDRMNELAEARRSKQPLEYPSAGSTFKRPEGYFAAKLIDDSGLRGYRVGGAMVSEKHCGFVVNVEQASSADVLAVMQHVQEVVNEKYGVMLEPEVRIIR</sequence>
<keyword evidence="13 16" id="KW-0131">Cell cycle</keyword>
<evidence type="ECO:0000259" key="17">
    <source>
        <dbReference type="PROSITE" id="PS51387"/>
    </source>
</evidence>
<evidence type="ECO:0000256" key="14">
    <source>
        <dbReference type="ARBA" id="ARBA00023316"/>
    </source>
</evidence>
<evidence type="ECO:0000256" key="6">
    <source>
        <dbReference type="ARBA" id="ARBA00022618"/>
    </source>
</evidence>
<feature type="active site" evidence="16">
    <location>
        <position position="287"/>
    </location>
</feature>
<dbReference type="InterPro" id="IPR036318">
    <property type="entry name" value="FAD-bd_PCMH-like_sf"/>
</dbReference>
<evidence type="ECO:0000256" key="2">
    <source>
        <dbReference type="ARBA" id="ARBA00003921"/>
    </source>
</evidence>
<dbReference type="RefSeq" id="WP_021984209.1">
    <property type="nucleotide sequence ID" value="NZ_CP060632.1"/>
</dbReference>
<dbReference type="InterPro" id="IPR003170">
    <property type="entry name" value="MurB"/>
</dbReference>
<dbReference type="NCBIfam" id="NF010480">
    <property type="entry name" value="PRK13905.1"/>
    <property type="match status" value="1"/>
</dbReference>
<evidence type="ECO:0000256" key="15">
    <source>
        <dbReference type="ARBA" id="ARBA00048914"/>
    </source>
</evidence>
<dbReference type="KEGG" id="wcp:H9Q76_04420"/>
<dbReference type="SUPFAM" id="SSF56176">
    <property type="entry name" value="FAD-binding/transporter-associated domain-like"/>
    <property type="match status" value="1"/>
</dbReference>
<dbReference type="SUPFAM" id="SSF56194">
    <property type="entry name" value="Uridine diphospho-N-Acetylenolpyruvylglucosamine reductase, MurB, C-terminal domain"/>
    <property type="match status" value="1"/>
</dbReference>
<keyword evidence="7 16" id="KW-0285">Flavoprotein</keyword>
<evidence type="ECO:0000313" key="18">
    <source>
        <dbReference type="EMBL" id="QNM00534.1"/>
    </source>
</evidence>
<dbReference type="EC" id="1.3.1.98" evidence="16"/>
<evidence type="ECO:0000256" key="3">
    <source>
        <dbReference type="ARBA" id="ARBA00004496"/>
    </source>
</evidence>
<feature type="active site" description="Proton donor" evidence="16">
    <location>
        <position position="217"/>
    </location>
</feature>
<dbReference type="Gene3D" id="3.30.43.10">
    <property type="entry name" value="Uridine Diphospho-n-acetylenolpyruvylglucosamine Reductase, domain 2"/>
    <property type="match status" value="1"/>
</dbReference>